<keyword evidence="3" id="KW-1133">Transmembrane helix</keyword>
<feature type="region of interest" description="Disordered" evidence="2">
    <location>
        <begin position="278"/>
        <end position="342"/>
    </location>
</feature>
<protein>
    <submittedName>
        <fullName evidence="4">Uncharacterized protein</fullName>
    </submittedName>
</protein>
<feature type="transmembrane region" description="Helical" evidence="3">
    <location>
        <begin position="828"/>
        <end position="848"/>
    </location>
</feature>
<keyword evidence="1" id="KW-0175">Coiled coil</keyword>
<feature type="compositionally biased region" description="Acidic residues" evidence="2">
    <location>
        <begin position="414"/>
        <end position="426"/>
    </location>
</feature>
<feature type="region of interest" description="Disordered" evidence="2">
    <location>
        <begin position="708"/>
        <end position="738"/>
    </location>
</feature>
<feature type="compositionally biased region" description="Low complexity" evidence="2">
    <location>
        <begin position="516"/>
        <end position="531"/>
    </location>
</feature>
<feature type="region of interest" description="Disordered" evidence="2">
    <location>
        <begin position="1"/>
        <end position="39"/>
    </location>
</feature>
<dbReference type="Proteomes" id="UP000283269">
    <property type="component" value="Unassembled WGS sequence"/>
</dbReference>
<feature type="region of interest" description="Disordered" evidence="2">
    <location>
        <begin position="625"/>
        <end position="673"/>
    </location>
</feature>
<proteinExistence type="predicted"/>
<keyword evidence="5" id="KW-1185">Reference proteome</keyword>
<dbReference type="EMBL" id="NHYD01003972">
    <property type="protein sequence ID" value="PPQ67580.1"/>
    <property type="molecule type" value="Genomic_DNA"/>
</dbReference>
<feature type="compositionally biased region" description="Basic and acidic residues" evidence="2">
    <location>
        <begin position="496"/>
        <end position="505"/>
    </location>
</feature>
<feature type="region of interest" description="Disordered" evidence="2">
    <location>
        <begin position="62"/>
        <end position="83"/>
    </location>
</feature>
<evidence type="ECO:0000256" key="1">
    <source>
        <dbReference type="SAM" id="Coils"/>
    </source>
</evidence>
<comment type="caution">
    <text evidence="4">The sequence shown here is derived from an EMBL/GenBank/DDBJ whole genome shotgun (WGS) entry which is preliminary data.</text>
</comment>
<dbReference type="OrthoDB" id="2670688at2759"/>
<feature type="region of interest" description="Disordered" evidence="2">
    <location>
        <begin position="763"/>
        <end position="811"/>
    </location>
</feature>
<evidence type="ECO:0000256" key="3">
    <source>
        <dbReference type="SAM" id="Phobius"/>
    </source>
</evidence>
<evidence type="ECO:0000313" key="5">
    <source>
        <dbReference type="Proteomes" id="UP000283269"/>
    </source>
</evidence>
<accession>A0A409VMU9</accession>
<name>A0A409VMU9_PSICY</name>
<keyword evidence="3" id="KW-0472">Membrane</keyword>
<dbReference type="AlphaFoldDB" id="A0A409VMU9"/>
<evidence type="ECO:0000256" key="2">
    <source>
        <dbReference type="SAM" id="MobiDB-lite"/>
    </source>
</evidence>
<feature type="region of interest" description="Disordered" evidence="2">
    <location>
        <begin position="403"/>
        <end position="432"/>
    </location>
</feature>
<keyword evidence="3" id="KW-0812">Transmembrane</keyword>
<dbReference type="STRING" id="93625.A0A409VMU9"/>
<feature type="compositionally biased region" description="Acidic residues" evidence="2">
    <location>
        <begin position="769"/>
        <end position="781"/>
    </location>
</feature>
<feature type="region of interest" description="Disordered" evidence="2">
    <location>
        <begin position="467"/>
        <end position="531"/>
    </location>
</feature>
<reference evidence="4 5" key="1">
    <citation type="journal article" date="2018" name="Evol. Lett.">
        <title>Horizontal gene cluster transfer increased hallucinogenic mushroom diversity.</title>
        <authorList>
            <person name="Reynolds H.T."/>
            <person name="Vijayakumar V."/>
            <person name="Gluck-Thaler E."/>
            <person name="Korotkin H.B."/>
            <person name="Matheny P.B."/>
            <person name="Slot J.C."/>
        </authorList>
    </citation>
    <scope>NUCLEOTIDE SEQUENCE [LARGE SCALE GENOMIC DNA]</scope>
    <source>
        <strain evidence="4 5">2631</strain>
    </source>
</reference>
<sequence>MLASSETPRPLPPAKMRRASALLKASSTPPPAYGPPFVLGGRGGKRGDILGSPMTSTFQMVGWDADPNDRQLPSPPPENDDWMNEKSREELQELLMKADVIIKERENELGITTAVCKGLYQNNVALKSKHQAMLARIPVSPTQSSSSPESLSRMALCNSNTSMVSSTSDSALGLIKSPKPSFYRRHTRKISIATADISLLEDQNAKLLDKLEKLEAESISADHAGRRELKRLEKEITFLREALEKTQAKSEELEEKVQGAVVGEAWRRKKEREAKFKAMRNLGRDDSESEEPVRNFAPEGSRHGGPSDGFSFFPTAESPNPNRQLNVPSASSDGNTDIMGSSLDQPEHALISQLLIKVQELEQTNVRILQQQSDTAVQLSAVQRDTAHITKVYECLADPNSTELELDHEHEDSLDQEETEDDEGEEETVHRPIEFASLKRSEQSFNGTCIVRPEFGISTGKKRTSVMGLFDEPDAPCPEEASAEGASSSPTQDEPVLQHDGDRASRSSWLDDQDRSTWSSAASTTAAGLASPLPPGALSPLHFFSPASHAPPELSPMSSRPTLQSELDKELGNNWELHGPPNNHHLHMRALSLYDCSQISVPPTPSPLSRTATLALPRRLSIDNEVRPDLDDDPLPCTPLLTSANSLRLSVEPPTPSRPGSLGHSNTGRAVYSLNDTRSPRMQMMSDTLRSRTNRWVDRRFQFQHQYRSYSSDRDDDDDQKTLFTDISRPPSPLDIDIGIPGRLSHAVDSMIDGFNHFTVASASRNGNDDAEADDPDDDGEPTTTASAITPARRRRGHGHGAQESERSVLFPTGMSLEKKEETQNSGFLLQVWLWLQFAIVVFVFLYAMARRGPAKVLTEDHKRAVAHRR</sequence>
<organism evidence="4 5">
    <name type="scientific">Psilocybe cyanescens</name>
    <dbReference type="NCBI Taxonomy" id="93625"/>
    <lineage>
        <taxon>Eukaryota</taxon>
        <taxon>Fungi</taxon>
        <taxon>Dikarya</taxon>
        <taxon>Basidiomycota</taxon>
        <taxon>Agaricomycotina</taxon>
        <taxon>Agaricomycetes</taxon>
        <taxon>Agaricomycetidae</taxon>
        <taxon>Agaricales</taxon>
        <taxon>Agaricineae</taxon>
        <taxon>Strophariaceae</taxon>
        <taxon>Psilocybe</taxon>
    </lineage>
</organism>
<feature type="coiled-coil region" evidence="1">
    <location>
        <begin position="197"/>
        <end position="256"/>
    </location>
</feature>
<gene>
    <name evidence="4" type="ORF">CVT25_012074</name>
</gene>
<dbReference type="InParanoid" id="A0A409VMU9"/>
<feature type="compositionally biased region" description="Polar residues" evidence="2">
    <location>
        <begin position="317"/>
        <end position="342"/>
    </location>
</feature>
<evidence type="ECO:0000313" key="4">
    <source>
        <dbReference type="EMBL" id="PPQ67580.1"/>
    </source>
</evidence>
<feature type="compositionally biased region" description="Low complexity" evidence="2">
    <location>
        <begin position="478"/>
        <end position="490"/>
    </location>
</feature>